<reference evidence="1 2" key="1">
    <citation type="submission" date="2021-06" db="EMBL/GenBank/DDBJ databases">
        <title>Caerostris extrusa draft genome.</title>
        <authorList>
            <person name="Kono N."/>
            <person name="Arakawa K."/>
        </authorList>
    </citation>
    <scope>NUCLEOTIDE SEQUENCE [LARGE SCALE GENOMIC DNA]</scope>
</reference>
<dbReference type="Proteomes" id="UP001054945">
    <property type="component" value="Unassembled WGS sequence"/>
</dbReference>
<evidence type="ECO:0000313" key="1">
    <source>
        <dbReference type="EMBL" id="GIY28378.1"/>
    </source>
</evidence>
<proteinExistence type="predicted"/>
<dbReference type="AlphaFoldDB" id="A0AAV4S2I8"/>
<dbReference type="EMBL" id="BPLR01008940">
    <property type="protein sequence ID" value="GIY28378.1"/>
    <property type="molecule type" value="Genomic_DNA"/>
</dbReference>
<sequence length="84" mass="9722">MDTSDLKRSREICCHLLIDSRRFSGSHWRDGADGYIRPKTESRICCHLLIDSRRFSGCHWRGGADGYIRPKTESRNILPSIETK</sequence>
<name>A0AAV4S2I8_CAEEX</name>
<organism evidence="1 2">
    <name type="scientific">Caerostris extrusa</name>
    <name type="common">Bark spider</name>
    <name type="synonym">Caerostris bankana</name>
    <dbReference type="NCBI Taxonomy" id="172846"/>
    <lineage>
        <taxon>Eukaryota</taxon>
        <taxon>Metazoa</taxon>
        <taxon>Ecdysozoa</taxon>
        <taxon>Arthropoda</taxon>
        <taxon>Chelicerata</taxon>
        <taxon>Arachnida</taxon>
        <taxon>Araneae</taxon>
        <taxon>Araneomorphae</taxon>
        <taxon>Entelegynae</taxon>
        <taxon>Araneoidea</taxon>
        <taxon>Araneidae</taxon>
        <taxon>Caerostris</taxon>
    </lineage>
</organism>
<comment type="caution">
    <text evidence="1">The sequence shown here is derived from an EMBL/GenBank/DDBJ whole genome shotgun (WGS) entry which is preliminary data.</text>
</comment>
<accession>A0AAV4S2I8</accession>
<gene>
    <name evidence="1" type="ORF">CEXT_340291</name>
</gene>
<protein>
    <submittedName>
        <fullName evidence="1">Uncharacterized protein</fullName>
    </submittedName>
</protein>
<evidence type="ECO:0000313" key="2">
    <source>
        <dbReference type="Proteomes" id="UP001054945"/>
    </source>
</evidence>
<keyword evidence="2" id="KW-1185">Reference proteome</keyword>